<dbReference type="HOGENOM" id="CLU_3055556_0_0_1"/>
<accession>H2Z9V1</accession>
<keyword evidence="3" id="KW-1185">Reference proteome</keyword>
<dbReference type="Proteomes" id="UP000007875">
    <property type="component" value="Unassembled WGS sequence"/>
</dbReference>
<sequence length="54" mass="5358">MLNTLGISPNNVPGIAPPGTDALGTNVNPSTATPAKPTVDTSRVNTTVALCSIP</sequence>
<proteinExistence type="predicted"/>
<feature type="compositionally biased region" description="Polar residues" evidence="1">
    <location>
        <begin position="23"/>
        <end position="40"/>
    </location>
</feature>
<name>H2Z9V1_CIOSA</name>
<feature type="region of interest" description="Disordered" evidence="1">
    <location>
        <begin position="1"/>
        <end position="40"/>
    </location>
</feature>
<evidence type="ECO:0000313" key="2">
    <source>
        <dbReference type="Ensembl" id="ENSCSAVP00000014366.1"/>
    </source>
</evidence>
<dbReference type="InParanoid" id="H2Z9V1"/>
<feature type="compositionally biased region" description="Polar residues" evidence="1">
    <location>
        <begin position="1"/>
        <end position="11"/>
    </location>
</feature>
<reference evidence="3" key="1">
    <citation type="submission" date="2003-08" db="EMBL/GenBank/DDBJ databases">
        <authorList>
            <person name="Birren B."/>
            <person name="Nusbaum C."/>
            <person name="Abebe A."/>
            <person name="Abouelleil A."/>
            <person name="Adekoya E."/>
            <person name="Ait-zahra M."/>
            <person name="Allen N."/>
            <person name="Allen T."/>
            <person name="An P."/>
            <person name="Anderson M."/>
            <person name="Anderson S."/>
            <person name="Arachchi H."/>
            <person name="Armbruster J."/>
            <person name="Bachantsang P."/>
            <person name="Baldwin J."/>
            <person name="Barry A."/>
            <person name="Bayul T."/>
            <person name="Blitshsteyn B."/>
            <person name="Bloom T."/>
            <person name="Blye J."/>
            <person name="Boguslavskiy L."/>
            <person name="Borowsky M."/>
            <person name="Boukhgalter B."/>
            <person name="Brunache A."/>
            <person name="Butler J."/>
            <person name="Calixte N."/>
            <person name="Calvo S."/>
            <person name="Camarata J."/>
            <person name="Campo K."/>
            <person name="Chang J."/>
            <person name="Cheshatsang Y."/>
            <person name="Citroen M."/>
            <person name="Collymore A."/>
            <person name="Considine T."/>
            <person name="Cook A."/>
            <person name="Cooke P."/>
            <person name="Corum B."/>
            <person name="Cuomo C."/>
            <person name="David R."/>
            <person name="Dawoe T."/>
            <person name="Degray S."/>
            <person name="Dodge S."/>
            <person name="Dooley K."/>
            <person name="Dorje P."/>
            <person name="Dorjee K."/>
            <person name="Dorris L."/>
            <person name="Duffey N."/>
            <person name="Dupes A."/>
            <person name="Elkins T."/>
            <person name="Engels R."/>
            <person name="Erickson J."/>
            <person name="Farina A."/>
            <person name="Faro S."/>
            <person name="Ferreira P."/>
            <person name="Fischer H."/>
            <person name="Fitzgerald M."/>
            <person name="Foley K."/>
            <person name="Gage D."/>
            <person name="Galagan J."/>
            <person name="Gearin G."/>
            <person name="Gnerre S."/>
            <person name="Gnirke A."/>
            <person name="Goyette A."/>
            <person name="Graham J."/>
            <person name="Grandbois E."/>
            <person name="Gyaltsen K."/>
            <person name="Hafez N."/>
            <person name="Hagopian D."/>
            <person name="Hagos B."/>
            <person name="Hall J."/>
            <person name="Hatcher B."/>
            <person name="Heller A."/>
            <person name="Higgins H."/>
            <person name="Honan T."/>
            <person name="Horn A."/>
            <person name="Houde N."/>
            <person name="Hughes L."/>
            <person name="Hulme W."/>
            <person name="Husby E."/>
            <person name="Iliev I."/>
            <person name="Jaffe D."/>
            <person name="Jones C."/>
            <person name="Kamal M."/>
            <person name="Kamat A."/>
            <person name="Kamvysselis M."/>
            <person name="Karlsson E."/>
            <person name="Kells C."/>
            <person name="Kieu A."/>
            <person name="Kisner P."/>
            <person name="Kodira C."/>
            <person name="Kulbokas E."/>
            <person name="Labutti K."/>
            <person name="Lama D."/>
            <person name="Landers T."/>
            <person name="Leger J."/>
            <person name="Levine S."/>
            <person name="Lewis D."/>
            <person name="Lewis T."/>
            <person name="Lindblad-toh K."/>
            <person name="Liu X."/>
            <person name="Lokyitsang T."/>
            <person name="Lokyitsang Y."/>
            <person name="Lucien O."/>
            <person name="Lui A."/>
            <person name="Ma L.J."/>
            <person name="Mabbitt R."/>
            <person name="Macdonald J."/>
            <person name="Maclean C."/>
            <person name="Major J."/>
            <person name="Manning J."/>
            <person name="Marabella R."/>
            <person name="Maru K."/>
            <person name="Matthews C."/>
            <person name="Mauceli E."/>
            <person name="Mccarthy M."/>
            <person name="Mcdonough S."/>
            <person name="Mcghee T."/>
            <person name="Meldrim J."/>
            <person name="Meneus L."/>
            <person name="Mesirov J."/>
            <person name="Mihalev A."/>
            <person name="Mihova T."/>
            <person name="Mikkelsen T."/>
            <person name="Mlenga V."/>
            <person name="Moru K."/>
            <person name="Mozes J."/>
            <person name="Mulrain L."/>
            <person name="Munson G."/>
            <person name="Naylor J."/>
            <person name="Newes C."/>
            <person name="Nguyen C."/>
            <person name="Nguyen N."/>
            <person name="Nguyen T."/>
            <person name="Nicol R."/>
            <person name="Nielsen C."/>
            <person name="Nizzari M."/>
            <person name="Norbu C."/>
            <person name="Norbu N."/>
            <person name="O'donnell P."/>
            <person name="Okoawo O."/>
            <person name="O'leary S."/>
            <person name="Omotosho B."/>
            <person name="O'neill K."/>
            <person name="Osman S."/>
            <person name="Parker S."/>
            <person name="Perrin D."/>
            <person name="Phunkhang P."/>
            <person name="Piqani B."/>
            <person name="Purcell S."/>
            <person name="Rachupka T."/>
            <person name="Ramasamy U."/>
            <person name="Rameau R."/>
            <person name="Ray V."/>
            <person name="Raymond C."/>
            <person name="Retta R."/>
            <person name="Richardson S."/>
            <person name="Rise C."/>
            <person name="Rodriguez J."/>
            <person name="Rogers J."/>
            <person name="Rogov P."/>
            <person name="Rutman M."/>
            <person name="Schupbach R."/>
            <person name="Seaman C."/>
            <person name="Settipalli S."/>
            <person name="Sharpe T."/>
            <person name="Sheridan J."/>
            <person name="Sherpa N."/>
            <person name="Shi J."/>
            <person name="Smirnov S."/>
            <person name="Smith C."/>
            <person name="Sougnez C."/>
            <person name="Spencer B."/>
            <person name="Stalker J."/>
            <person name="Stange-thomann N."/>
            <person name="Stavropoulos S."/>
            <person name="Stetson K."/>
            <person name="Stone C."/>
            <person name="Stone S."/>
            <person name="Stubbs M."/>
            <person name="Talamas J."/>
            <person name="Tchuinga P."/>
            <person name="Tenzing P."/>
            <person name="Tesfaye S."/>
            <person name="Theodore J."/>
            <person name="Thoulutsang Y."/>
            <person name="Topham K."/>
            <person name="Towey S."/>
            <person name="Tsamla T."/>
            <person name="Tsomo N."/>
            <person name="Vallee D."/>
            <person name="Vassiliev H."/>
            <person name="Venkataraman V."/>
            <person name="Vinson J."/>
            <person name="Vo A."/>
            <person name="Wade C."/>
            <person name="Wang S."/>
            <person name="Wangchuk T."/>
            <person name="Wangdi T."/>
            <person name="Whittaker C."/>
            <person name="Wilkinson J."/>
            <person name="Wu Y."/>
            <person name="Wyman D."/>
            <person name="Yadav S."/>
            <person name="Yang S."/>
            <person name="Yang X."/>
            <person name="Yeager S."/>
            <person name="Yee E."/>
            <person name="Young G."/>
            <person name="Zainoun J."/>
            <person name="Zembeck L."/>
            <person name="Zimmer A."/>
            <person name="Zody M."/>
            <person name="Lander E."/>
        </authorList>
    </citation>
    <scope>NUCLEOTIDE SEQUENCE [LARGE SCALE GENOMIC DNA]</scope>
</reference>
<reference evidence="2" key="3">
    <citation type="submission" date="2025-09" db="UniProtKB">
        <authorList>
            <consortium name="Ensembl"/>
        </authorList>
    </citation>
    <scope>IDENTIFICATION</scope>
</reference>
<organism evidence="2 3">
    <name type="scientific">Ciona savignyi</name>
    <name type="common">Pacific transparent sea squirt</name>
    <dbReference type="NCBI Taxonomy" id="51511"/>
    <lineage>
        <taxon>Eukaryota</taxon>
        <taxon>Metazoa</taxon>
        <taxon>Chordata</taxon>
        <taxon>Tunicata</taxon>
        <taxon>Ascidiacea</taxon>
        <taxon>Phlebobranchia</taxon>
        <taxon>Cionidae</taxon>
        <taxon>Ciona</taxon>
    </lineage>
</organism>
<reference evidence="2" key="2">
    <citation type="submission" date="2025-08" db="UniProtKB">
        <authorList>
            <consortium name="Ensembl"/>
        </authorList>
    </citation>
    <scope>IDENTIFICATION</scope>
</reference>
<evidence type="ECO:0000313" key="3">
    <source>
        <dbReference type="Proteomes" id="UP000007875"/>
    </source>
</evidence>
<protein>
    <submittedName>
        <fullName evidence="2">Uncharacterized protein</fullName>
    </submittedName>
</protein>
<dbReference type="Ensembl" id="ENSCSAVT00000014531.1">
    <property type="protein sequence ID" value="ENSCSAVP00000014366.1"/>
    <property type="gene ID" value="ENSCSAVG00000008418.1"/>
</dbReference>
<evidence type="ECO:0000256" key="1">
    <source>
        <dbReference type="SAM" id="MobiDB-lite"/>
    </source>
</evidence>
<dbReference type="AlphaFoldDB" id="H2Z9V1"/>